<dbReference type="Gene3D" id="1.25.40.20">
    <property type="entry name" value="Ankyrin repeat-containing domain"/>
    <property type="match status" value="2"/>
</dbReference>
<dbReference type="Pfam" id="PF13637">
    <property type="entry name" value="Ank_4"/>
    <property type="match status" value="1"/>
</dbReference>
<name>A0A8H3PH34_9LECA</name>
<gene>
    <name evidence="4" type="ORF">HETSPECPRED_002615</name>
</gene>
<feature type="repeat" description="ANK" evidence="2">
    <location>
        <begin position="895"/>
        <end position="927"/>
    </location>
</feature>
<sequence length="1011" mass="112212">MTDPLSITASVAGVVSLGIQVTQSLIDFYKSYRYQDSELAAIIGRLESLAETLQHLEKALSSRTFQADERSLVKSIEKSIIHCDELIQELQDECQKFSKTSSSGIKAAARVAGRRATYPFRQSTLQKLDEDITEIRANLSIALDVLQLKDTQRFREEVIEMKTLLESVQTNQISSDLRDWLSAPDAFVDHNAACAKKHPGTGTWLIKGSQFCNWLTGENSVLWLKGFAGSGKSVLCSTAIQSVLRHRGYDRGIGVAFFYFTFNDDSKQDESSMLRALLLQLSSQLQDGYADLKQLHESYKTGIPPSPNLLQYLRRLIQRFRHVYILLDALDESPQSGPRGYVLDTLETMRRWGVGHLHLFVTSRDESDIHESLDLPSLQQVTMSNAGIDRDIVDFISGRLSGDRMLRKLSPYQDKIQKTLAQGARGVEDHLDKVLGSLPQSLDETYERMFCNIEHRLIDDARRILTLLCFAVRPLKVQELIDGIAVEINGSTRLNRRRRLQDADDIRKIYPGFIDIGLDAGHSNENYYEVDSTPTARIAHFSVQEYLESERIRHQKAAIFSLNSPTAHADIAQICLVYLVEHGLSSSDLDQSLVEAFPLAQFAATYWYRHYRHAGDHAPGIDSLIAKLFQNQHSFATWVKLHDMDKPWETKVNFRRPLGTIANPVYYASLLGLDQTLLDLNNIGQAEGVKIDVNAQGGYYGNALQAASSRGHDKMILLEKGADINAQGGDYGNALQAASSEGHDKVVQILLEKGADVNAQGGYYGNALQAASSRGHDKMVQILLEKGVDVSAQGGYYGNALQAASYGGHERAVWMLQNFGATIEMKDMQGRLSIHLACAGGSMKTLELLLSFGVEPTITDTQRRNCLHHASSKGSVQLVVRLLEESLAATDADRDGWTPLHWAARNGSVDTIEVLKTAGASTSTEDIEGWTPNLVAKFHHKQLSVVSDNTPLNKDNIPVQILQPSIDSAATEMESRSDEENFSPGIRQDGIICDGCFLVSFGVNTFLRSCV</sequence>
<dbReference type="InterPro" id="IPR002110">
    <property type="entry name" value="Ankyrin_rpt"/>
</dbReference>
<feature type="repeat" description="ANK" evidence="2">
    <location>
        <begin position="829"/>
        <end position="861"/>
    </location>
</feature>
<dbReference type="SMART" id="SM00248">
    <property type="entry name" value="ANK"/>
    <property type="match status" value="7"/>
</dbReference>
<dbReference type="Pfam" id="PF12796">
    <property type="entry name" value="Ank_2"/>
    <property type="match status" value="2"/>
</dbReference>
<keyword evidence="2" id="KW-0040">ANK repeat</keyword>
<accession>A0A8H3PH34</accession>
<evidence type="ECO:0000256" key="1">
    <source>
        <dbReference type="ARBA" id="ARBA00022737"/>
    </source>
</evidence>
<dbReference type="SUPFAM" id="SSF52540">
    <property type="entry name" value="P-loop containing nucleoside triphosphate hydrolases"/>
    <property type="match status" value="1"/>
</dbReference>
<feature type="domain" description="NACHT" evidence="3">
    <location>
        <begin position="220"/>
        <end position="332"/>
    </location>
</feature>
<proteinExistence type="predicted"/>
<feature type="repeat" description="ANK" evidence="2">
    <location>
        <begin position="730"/>
        <end position="762"/>
    </location>
</feature>
<dbReference type="Pfam" id="PF22939">
    <property type="entry name" value="WHD_GPIID"/>
    <property type="match status" value="1"/>
</dbReference>
<dbReference type="SUPFAM" id="SSF48403">
    <property type="entry name" value="Ankyrin repeat"/>
    <property type="match status" value="1"/>
</dbReference>
<dbReference type="PROSITE" id="PS50088">
    <property type="entry name" value="ANK_REPEAT"/>
    <property type="match status" value="4"/>
</dbReference>
<feature type="repeat" description="ANK" evidence="2">
    <location>
        <begin position="763"/>
        <end position="795"/>
    </location>
</feature>
<dbReference type="InterPro" id="IPR031348">
    <property type="entry name" value="PigL_N"/>
</dbReference>
<comment type="caution">
    <text evidence="4">The sequence shown here is derived from an EMBL/GenBank/DDBJ whole genome shotgun (WGS) entry which is preliminary data.</text>
</comment>
<keyword evidence="1" id="KW-0677">Repeat</keyword>
<evidence type="ECO:0000256" key="2">
    <source>
        <dbReference type="PROSITE-ProRule" id="PRU00023"/>
    </source>
</evidence>
<dbReference type="PROSITE" id="PS50297">
    <property type="entry name" value="ANK_REP_REGION"/>
    <property type="match status" value="3"/>
</dbReference>
<dbReference type="AlphaFoldDB" id="A0A8H3PH34"/>
<keyword evidence="5" id="KW-1185">Reference proteome</keyword>
<dbReference type="Proteomes" id="UP000664521">
    <property type="component" value="Unassembled WGS sequence"/>
</dbReference>
<dbReference type="Pfam" id="PF17111">
    <property type="entry name" value="PigL_N"/>
    <property type="match status" value="1"/>
</dbReference>
<reference evidence="4" key="1">
    <citation type="submission" date="2021-03" db="EMBL/GenBank/DDBJ databases">
        <authorList>
            <person name="Tagirdzhanova G."/>
        </authorList>
    </citation>
    <scope>NUCLEOTIDE SEQUENCE</scope>
</reference>
<evidence type="ECO:0000259" key="3">
    <source>
        <dbReference type="PROSITE" id="PS50837"/>
    </source>
</evidence>
<dbReference type="Pfam" id="PF24883">
    <property type="entry name" value="NPHP3_N"/>
    <property type="match status" value="1"/>
</dbReference>
<dbReference type="InterPro" id="IPR056884">
    <property type="entry name" value="NPHP3-like_N"/>
</dbReference>
<dbReference type="OrthoDB" id="1577640at2759"/>
<dbReference type="PANTHER" id="PTHR10039">
    <property type="entry name" value="AMELOGENIN"/>
    <property type="match status" value="1"/>
</dbReference>
<organism evidence="4 5">
    <name type="scientific">Heterodermia speciosa</name>
    <dbReference type="NCBI Taxonomy" id="116794"/>
    <lineage>
        <taxon>Eukaryota</taxon>
        <taxon>Fungi</taxon>
        <taxon>Dikarya</taxon>
        <taxon>Ascomycota</taxon>
        <taxon>Pezizomycotina</taxon>
        <taxon>Lecanoromycetes</taxon>
        <taxon>OSLEUM clade</taxon>
        <taxon>Lecanoromycetidae</taxon>
        <taxon>Caliciales</taxon>
        <taxon>Physciaceae</taxon>
        <taxon>Heterodermia</taxon>
    </lineage>
</organism>
<dbReference type="InterPro" id="IPR036770">
    <property type="entry name" value="Ankyrin_rpt-contain_sf"/>
</dbReference>
<dbReference type="PANTHER" id="PTHR10039:SF16">
    <property type="entry name" value="GPI INOSITOL-DEACYLASE"/>
    <property type="match status" value="1"/>
</dbReference>
<evidence type="ECO:0000313" key="4">
    <source>
        <dbReference type="EMBL" id="CAF9940697.1"/>
    </source>
</evidence>
<dbReference type="InterPro" id="IPR007111">
    <property type="entry name" value="NACHT_NTPase"/>
</dbReference>
<dbReference type="PROSITE" id="PS50837">
    <property type="entry name" value="NACHT"/>
    <property type="match status" value="1"/>
</dbReference>
<dbReference type="Gene3D" id="3.40.50.300">
    <property type="entry name" value="P-loop containing nucleotide triphosphate hydrolases"/>
    <property type="match status" value="1"/>
</dbReference>
<dbReference type="EMBL" id="CAJPDS010000160">
    <property type="protein sequence ID" value="CAF9940697.1"/>
    <property type="molecule type" value="Genomic_DNA"/>
</dbReference>
<protein>
    <recommendedName>
        <fullName evidence="3">NACHT domain-containing protein</fullName>
    </recommendedName>
</protein>
<dbReference type="InterPro" id="IPR054471">
    <property type="entry name" value="GPIID_WHD"/>
</dbReference>
<dbReference type="InterPro" id="IPR027417">
    <property type="entry name" value="P-loop_NTPase"/>
</dbReference>
<evidence type="ECO:0000313" key="5">
    <source>
        <dbReference type="Proteomes" id="UP000664521"/>
    </source>
</evidence>